<reference evidence="4" key="1">
    <citation type="journal article" date="2019" name="Mol. Biol. Evol.">
        <title>Blast fungal genomes show frequent chromosomal changes, gene gains and losses, and effector gene turnover.</title>
        <authorList>
            <person name="Gomez Luciano L.B."/>
            <person name="Jason Tsai I."/>
            <person name="Chuma I."/>
            <person name="Tosa Y."/>
            <person name="Chen Y.H."/>
            <person name="Li J.Y."/>
            <person name="Li M.Y."/>
            <person name="Jade Lu M.Y."/>
            <person name="Nakayashiki H."/>
            <person name="Li W.H."/>
        </authorList>
    </citation>
    <scope>NUCLEOTIDE SEQUENCE</scope>
    <source>
        <strain evidence="4">NI907</strain>
    </source>
</reference>
<keyword evidence="3" id="KW-1185">Reference proteome</keyword>
<dbReference type="Proteomes" id="UP000515153">
    <property type="component" value="Unplaced"/>
</dbReference>
<feature type="region of interest" description="Disordered" evidence="1">
    <location>
        <begin position="154"/>
        <end position="195"/>
    </location>
</feature>
<dbReference type="RefSeq" id="XP_030981348.1">
    <property type="nucleotide sequence ID" value="XM_031127927.1"/>
</dbReference>
<evidence type="ECO:0000313" key="4">
    <source>
        <dbReference type="RefSeq" id="XP_030981348.1"/>
    </source>
</evidence>
<dbReference type="AlphaFoldDB" id="A0A6P8B2D6"/>
<feature type="signal peptide" evidence="2">
    <location>
        <begin position="1"/>
        <end position="20"/>
    </location>
</feature>
<dbReference type="KEGG" id="pgri:PgNI_07923"/>
<organism evidence="3 4">
    <name type="scientific">Pyricularia grisea</name>
    <name type="common">Crabgrass-specific blast fungus</name>
    <name type="synonym">Magnaporthe grisea</name>
    <dbReference type="NCBI Taxonomy" id="148305"/>
    <lineage>
        <taxon>Eukaryota</taxon>
        <taxon>Fungi</taxon>
        <taxon>Dikarya</taxon>
        <taxon>Ascomycota</taxon>
        <taxon>Pezizomycotina</taxon>
        <taxon>Sordariomycetes</taxon>
        <taxon>Sordariomycetidae</taxon>
        <taxon>Magnaporthales</taxon>
        <taxon>Pyriculariaceae</taxon>
        <taxon>Pyricularia</taxon>
    </lineage>
</organism>
<keyword evidence="2" id="KW-0732">Signal</keyword>
<evidence type="ECO:0000313" key="3">
    <source>
        <dbReference type="Proteomes" id="UP000515153"/>
    </source>
</evidence>
<dbReference type="GeneID" id="41962836"/>
<evidence type="ECO:0000256" key="1">
    <source>
        <dbReference type="SAM" id="MobiDB-lite"/>
    </source>
</evidence>
<reference evidence="4" key="3">
    <citation type="submission" date="2025-08" db="UniProtKB">
        <authorList>
            <consortium name="RefSeq"/>
        </authorList>
    </citation>
    <scope>IDENTIFICATION</scope>
    <source>
        <strain evidence="4">NI907</strain>
    </source>
</reference>
<reference evidence="4" key="2">
    <citation type="submission" date="2019-10" db="EMBL/GenBank/DDBJ databases">
        <authorList>
            <consortium name="NCBI Genome Project"/>
        </authorList>
    </citation>
    <scope>NUCLEOTIDE SEQUENCE</scope>
    <source>
        <strain evidence="4">NI907</strain>
    </source>
</reference>
<accession>A0A6P8B2D6</accession>
<name>A0A6P8B2D6_PYRGI</name>
<proteinExistence type="predicted"/>
<evidence type="ECO:0000256" key="2">
    <source>
        <dbReference type="SAM" id="SignalP"/>
    </source>
</evidence>
<sequence length="292" mass="30345">MVFITHILGVVAITVSTTAAQSYPNHAPIHTRSHGQLQQRGAPPMTCACSPDDISTSDAPTASVITVTETETRNAPSGPTSTIFVTISPSGSVSTVTRYVSAGTTIPAETITITERKDSSIVQPSIITVTATQSPTGNNYHVITVTATQEVHSTLTQTSSQTNGDLGVPTDISTPVETHDAPSSPPTTASPTVPGNYHYCHRRTCYNTRGDVVATLAPTATEIPGCNADAVSIVMETVYNTVTQTFYGVPTGGAGNSTGLGSGSHVNLTATLMARGARVPSGTLGKLRNYYH</sequence>
<protein>
    <submittedName>
        <fullName evidence="4">Uncharacterized protein</fullName>
    </submittedName>
</protein>
<gene>
    <name evidence="4" type="ORF">PgNI_07923</name>
</gene>
<feature type="compositionally biased region" description="Polar residues" evidence="1">
    <location>
        <begin position="154"/>
        <end position="164"/>
    </location>
</feature>
<feature type="chain" id="PRO_5028025883" evidence="2">
    <location>
        <begin position="21"/>
        <end position="292"/>
    </location>
</feature>